<dbReference type="PANTHER" id="PTHR23322:SF6">
    <property type="entry name" value="UBX DOMAIN-CONTAINING PROTEIN 7"/>
    <property type="match status" value="1"/>
</dbReference>
<dbReference type="AlphaFoldDB" id="A0A8E2EWV4"/>
<dbReference type="SUPFAM" id="SSF52833">
    <property type="entry name" value="Thioredoxin-like"/>
    <property type="match status" value="1"/>
</dbReference>
<dbReference type="GO" id="GO:0043161">
    <property type="term" value="P:proteasome-mediated ubiquitin-dependent protein catabolic process"/>
    <property type="evidence" value="ECO:0007669"/>
    <property type="project" value="TreeGrafter"/>
</dbReference>
<dbReference type="InterPro" id="IPR001012">
    <property type="entry name" value="UBX_dom"/>
</dbReference>
<dbReference type="Proteomes" id="UP000250140">
    <property type="component" value="Unassembled WGS sequence"/>
</dbReference>
<dbReference type="OrthoDB" id="270602at2759"/>
<gene>
    <name evidence="3" type="ORF">AOQ84DRAFT_365976</name>
</gene>
<proteinExistence type="predicted"/>
<dbReference type="SUPFAM" id="SSF46934">
    <property type="entry name" value="UBA-like"/>
    <property type="match status" value="1"/>
</dbReference>
<dbReference type="EMBL" id="KV750105">
    <property type="protein sequence ID" value="OCL06261.1"/>
    <property type="molecule type" value="Genomic_DNA"/>
</dbReference>
<dbReference type="SMART" id="SM00166">
    <property type="entry name" value="UBX"/>
    <property type="match status" value="1"/>
</dbReference>
<feature type="compositionally biased region" description="Polar residues" evidence="1">
    <location>
        <begin position="438"/>
        <end position="464"/>
    </location>
</feature>
<dbReference type="PROSITE" id="PS50033">
    <property type="entry name" value="UBX"/>
    <property type="match status" value="1"/>
</dbReference>
<dbReference type="SMART" id="SM00594">
    <property type="entry name" value="UAS"/>
    <property type="match status" value="1"/>
</dbReference>
<evidence type="ECO:0000259" key="2">
    <source>
        <dbReference type="PROSITE" id="PS50033"/>
    </source>
</evidence>
<reference evidence="3 4" key="1">
    <citation type="journal article" date="2016" name="Nat. Commun.">
        <title>Ectomycorrhizal ecology is imprinted in the genome of the dominant symbiotic fungus Cenococcum geophilum.</title>
        <authorList>
            <consortium name="DOE Joint Genome Institute"/>
            <person name="Peter M."/>
            <person name="Kohler A."/>
            <person name="Ohm R.A."/>
            <person name="Kuo A."/>
            <person name="Krutzmann J."/>
            <person name="Morin E."/>
            <person name="Arend M."/>
            <person name="Barry K.W."/>
            <person name="Binder M."/>
            <person name="Choi C."/>
            <person name="Clum A."/>
            <person name="Copeland A."/>
            <person name="Grisel N."/>
            <person name="Haridas S."/>
            <person name="Kipfer T."/>
            <person name="LaButti K."/>
            <person name="Lindquist E."/>
            <person name="Lipzen A."/>
            <person name="Maire R."/>
            <person name="Meier B."/>
            <person name="Mihaltcheva S."/>
            <person name="Molinier V."/>
            <person name="Murat C."/>
            <person name="Poggeler S."/>
            <person name="Quandt C.A."/>
            <person name="Sperisen C."/>
            <person name="Tritt A."/>
            <person name="Tisserant E."/>
            <person name="Crous P.W."/>
            <person name="Henrissat B."/>
            <person name="Nehls U."/>
            <person name="Egli S."/>
            <person name="Spatafora J.W."/>
            <person name="Grigoriev I.V."/>
            <person name="Martin F.M."/>
        </authorList>
    </citation>
    <scope>NUCLEOTIDE SEQUENCE [LARGE SCALE GENOMIC DNA]</scope>
    <source>
        <strain evidence="3 4">CBS 207.34</strain>
    </source>
</reference>
<dbReference type="GO" id="GO:0043130">
    <property type="term" value="F:ubiquitin binding"/>
    <property type="evidence" value="ECO:0007669"/>
    <property type="project" value="TreeGrafter"/>
</dbReference>
<dbReference type="InterPro" id="IPR036249">
    <property type="entry name" value="Thioredoxin-like_sf"/>
</dbReference>
<feature type="compositionally biased region" description="Basic and acidic residues" evidence="1">
    <location>
        <begin position="408"/>
        <end position="434"/>
    </location>
</feature>
<dbReference type="CDD" id="cd14273">
    <property type="entry name" value="UBA_TAP-C_like"/>
    <property type="match status" value="1"/>
</dbReference>
<dbReference type="SUPFAM" id="SSF54236">
    <property type="entry name" value="Ubiquitin-like"/>
    <property type="match status" value="1"/>
</dbReference>
<dbReference type="CDD" id="cd01767">
    <property type="entry name" value="UBX"/>
    <property type="match status" value="1"/>
</dbReference>
<dbReference type="InterPro" id="IPR009060">
    <property type="entry name" value="UBA-like_sf"/>
</dbReference>
<dbReference type="InterPro" id="IPR006577">
    <property type="entry name" value="UAS"/>
</dbReference>
<name>A0A8E2EWV4_9PEZI</name>
<dbReference type="Pfam" id="PF13899">
    <property type="entry name" value="Thioredoxin_7"/>
    <property type="match status" value="1"/>
</dbReference>
<feature type="region of interest" description="Disordered" evidence="1">
    <location>
        <begin position="45"/>
        <end position="94"/>
    </location>
</feature>
<sequence length="555" mass="61514">MDDNIANFTAITSAEPERAAQYLRLTDNNLEQAIQLFFDSPNLDVGNGSTSQAASSTSHPPQPSSAPTSRARPPVNYPEDPIQIDSDDDMSDFDTGADYAAAAIPAAAPSSQQPSDALYEDDEAMARRLQEELYAGGDSAGAAGNVRAPMARTTETLVGPGPTWGSDPEDLNALVSDQIAARTRRPAGRPGIFNQRPIQSSVWDNDSSDPNARRRDLSMATAGASDSSQKSNLLAEMYRPPFELMSQLSWDKARDEGKEAEKWIIVNIQDPAIFDCQVLNRDIWKNPQIKETVKENFIFMQYSKDDPRGNKYIQYYFQARDSQDAYPHIAIVDPRTGERVKVWSGHPVPKPMDFLMQLHEFLDRYSLKANARNPVATRKPERKKVDVNRMTEEEMLQMAMQNSLDNNKGPRDDDPDALTKEPEVKGKGKGKVVEEDSTGTSSVEHATTTNGSDNSPFSQISALSPHTEPPNSPATTRIQFRTPDGKRQVRRFALSDPVRRIFEWLKASPAEGKEGVEFELIFMGKKLIDVLDLSIQDAGLKNGSVNVEFLDESDD</sequence>
<feature type="compositionally biased region" description="Low complexity" evidence="1">
    <location>
        <begin position="65"/>
        <end position="84"/>
    </location>
</feature>
<dbReference type="InterPro" id="IPR029071">
    <property type="entry name" value="Ubiquitin-like_domsf"/>
</dbReference>
<dbReference type="GO" id="GO:0005634">
    <property type="term" value="C:nucleus"/>
    <property type="evidence" value="ECO:0007669"/>
    <property type="project" value="TreeGrafter"/>
</dbReference>
<organism evidence="3 4">
    <name type="scientific">Glonium stellatum</name>
    <dbReference type="NCBI Taxonomy" id="574774"/>
    <lineage>
        <taxon>Eukaryota</taxon>
        <taxon>Fungi</taxon>
        <taxon>Dikarya</taxon>
        <taxon>Ascomycota</taxon>
        <taxon>Pezizomycotina</taxon>
        <taxon>Dothideomycetes</taxon>
        <taxon>Pleosporomycetidae</taxon>
        <taxon>Gloniales</taxon>
        <taxon>Gloniaceae</taxon>
        <taxon>Glonium</taxon>
    </lineage>
</organism>
<accession>A0A8E2EWV4</accession>
<feature type="compositionally biased region" description="Polar residues" evidence="1">
    <location>
        <begin position="196"/>
        <end position="210"/>
    </location>
</feature>
<dbReference type="InterPro" id="IPR050730">
    <property type="entry name" value="UBX_domain-protein"/>
</dbReference>
<evidence type="ECO:0000313" key="4">
    <source>
        <dbReference type="Proteomes" id="UP000250140"/>
    </source>
</evidence>
<dbReference type="Pfam" id="PF14555">
    <property type="entry name" value="UBA_4"/>
    <property type="match status" value="1"/>
</dbReference>
<feature type="region of interest" description="Disordered" evidence="1">
    <location>
        <begin position="185"/>
        <end position="231"/>
    </location>
</feature>
<dbReference type="Gene3D" id="1.10.8.10">
    <property type="entry name" value="DNA helicase RuvA subunit, C-terminal domain"/>
    <property type="match status" value="1"/>
</dbReference>
<evidence type="ECO:0000313" key="3">
    <source>
        <dbReference type="EMBL" id="OCL06261.1"/>
    </source>
</evidence>
<dbReference type="Gene3D" id="3.10.20.90">
    <property type="entry name" value="Phosphatidylinositol 3-kinase Catalytic Subunit, Chain A, domain 1"/>
    <property type="match status" value="1"/>
</dbReference>
<dbReference type="Gene3D" id="3.40.30.10">
    <property type="entry name" value="Glutaredoxin"/>
    <property type="match status" value="1"/>
</dbReference>
<dbReference type="PANTHER" id="PTHR23322">
    <property type="entry name" value="FAS-ASSOCIATED PROTEIN"/>
    <property type="match status" value="1"/>
</dbReference>
<dbReference type="Pfam" id="PF00789">
    <property type="entry name" value="UBX"/>
    <property type="match status" value="1"/>
</dbReference>
<feature type="domain" description="UBX" evidence="2">
    <location>
        <begin position="471"/>
        <end position="548"/>
    </location>
</feature>
<dbReference type="CDD" id="cd02958">
    <property type="entry name" value="UAS"/>
    <property type="match status" value="1"/>
</dbReference>
<keyword evidence="4" id="KW-1185">Reference proteome</keyword>
<evidence type="ECO:0000256" key="1">
    <source>
        <dbReference type="SAM" id="MobiDB-lite"/>
    </source>
</evidence>
<feature type="region of interest" description="Disordered" evidence="1">
    <location>
        <begin position="402"/>
        <end position="486"/>
    </location>
</feature>
<feature type="compositionally biased region" description="Polar residues" evidence="1">
    <location>
        <begin position="47"/>
        <end position="59"/>
    </location>
</feature>
<protein>
    <recommendedName>
        <fullName evidence="2">UBX domain-containing protein</fullName>
    </recommendedName>
</protein>